<evidence type="ECO:0000313" key="3">
    <source>
        <dbReference type="Proteomes" id="UP001589647"/>
    </source>
</evidence>
<protein>
    <recommendedName>
        <fullName evidence="4">Integral membrane protein</fullName>
    </recommendedName>
</protein>
<dbReference type="EMBL" id="JBHMEI010000031">
    <property type="protein sequence ID" value="MFB9205886.1"/>
    <property type="molecule type" value="Genomic_DNA"/>
</dbReference>
<keyword evidence="1" id="KW-0472">Membrane</keyword>
<dbReference type="RefSeq" id="WP_189652372.1">
    <property type="nucleotide sequence ID" value="NZ_BMRC01000027.1"/>
</dbReference>
<comment type="caution">
    <text evidence="2">The sequence shown here is derived from an EMBL/GenBank/DDBJ whole genome shotgun (WGS) entry which is preliminary data.</text>
</comment>
<evidence type="ECO:0000313" key="2">
    <source>
        <dbReference type="EMBL" id="MFB9205886.1"/>
    </source>
</evidence>
<feature type="transmembrane region" description="Helical" evidence="1">
    <location>
        <begin position="66"/>
        <end position="85"/>
    </location>
</feature>
<keyword evidence="3" id="KW-1185">Reference proteome</keyword>
<keyword evidence="1" id="KW-1133">Transmembrane helix</keyword>
<gene>
    <name evidence="2" type="ORF">ACFFV7_32155</name>
</gene>
<organism evidence="2 3">
    <name type="scientific">Nonomuraea spiralis</name>
    <dbReference type="NCBI Taxonomy" id="46182"/>
    <lineage>
        <taxon>Bacteria</taxon>
        <taxon>Bacillati</taxon>
        <taxon>Actinomycetota</taxon>
        <taxon>Actinomycetes</taxon>
        <taxon>Streptosporangiales</taxon>
        <taxon>Streptosporangiaceae</taxon>
        <taxon>Nonomuraea</taxon>
    </lineage>
</organism>
<feature type="transmembrane region" description="Helical" evidence="1">
    <location>
        <begin position="97"/>
        <end position="120"/>
    </location>
</feature>
<evidence type="ECO:0000256" key="1">
    <source>
        <dbReference type="SAM" id="Phobius"/>
    </source>
</evidence>
<keyword evidence="1" id="KW-0812">Transmembrane</keyword>
<accession>A0ABV5IMY8</accession>
<feature type="transmembrane region" description="Helical" evidence="1">
    <location>
        <begin position="43"/>
        <end position="61"/>
    </location>
</feature>
<evidence type="ECO:0008006" key="4">
    <source>
        <dbReference type="Google" id="ProtNLM"/>
    </source>
</evidence>
<dbReference type="Proteomes" id="UP001589647">
    <property type="component" value="Unassembled WGS sequence"/>
</dbReference>
<reference evidence="2 3" key="1">
    <citation type="submission" date="2024-09" db="EMBL/GenBank/DDBJ databases">
        <authorList>
            <person name="Sun Q."/>
            <person name="Mori K."/>
        </authorList>
    </citation>
    <scope>NUCLEOTIDE SEQUENCE [LARGE SCALE GENOMIC DNA]</scope>
    <source>
        <strain evidence="2 3">CCM 3426</strain>
    </source>
</reference>
<name>A0ABV5IMY8_9ACTN</name>
<proteinExistence type="predicted"/>
<sequence>MPRSALLWAVILIAAGVAAVAVCVLTAPAVAPGAPRDILDSPALLPAFAALAVLAGLAAWAAPHPLWGAVAAAPFFVYFAAGVAGELREGGQGMWPVGLMFLIGLTLLPLAASLVTSLVARSR</sequence>